<protein>
    <recommendedName>
        <fullName evidence="6">Competence protein ComG</fullName>
    </recommendedName>
</protein>
<comment type="subcellular location">
    <subcellularLocation>
        <location evidence="1">Cell surface</location>
    </subcellularLocation>
</comment>
<comment type="caution">
    <text evidence="4">The sequence shown here is derived from an EMBL/GenBank/DDBJ whole genome shotgun (WGS) entry which is preliminary data.</text>
</comment>
<evidence type="ECO:0000256" key="1">
    <source>
        <dbReference type="ARBA" id="ARBA00004241"/>
    </source>
</evidence>
<evidence type="ECO:0000256" key="3">
    <source>
        <dbReference type="SAM" id="Phobius"/>
    </source>
</evidence>
<dbReference type="OrthoDB" id="2361316at2"/>
<dbReference type="AlphaFoldDB" id="A0A2U1K729"/>
<dbReference type="InterPro" id="IPR012902">
    <property type="entry name" value="N_methyl_site"/>
</dbReference>
<name>A0A2U1K729_9BACI</name>
<dbReference type="Pfam" id="PF15980">
    <property type="entry name" value="ComGF"/>
    <property type="match status" value="1"/>
</dbReference>
<keyword evidence="3" id="KW-0812">Transmembrane</keyword>
<gene>
    <name evidence="4" type="ORF">DCC39_00110</name>
</gene>
<dbReference type="GO" id="GO:0030420">
    <property type="term" value="P:establishment of competence for transformation"/>
    <property type="evidence" value="ECO:0007669"/>
    <property type="project" value="UniProtKB-KW"/>
</dbReference>
<organism evidence="4 5">
    <name type="scientific">Pueribacillus theae</name>
    <dbReference type="NCBI Taxonomy" id="2171751"/>
    <lineage>
        <taxon>Bacteria</taxon>
        <taxon>Bacillati</taxon>
        <taxon>Bacillota</taxon>
        <taxon>Bacilli</taxon>
        <taxon>Bacillales</taxon>
        <taxon>Bacillaceae</taxon>
        <taxon>Pueribacillus</taxon>
    </lineage>
</organism>
<keyword evidence="2" id="KW-0178">Competence</keyword>
<dbReference type="Pfam" id="PF07963">
    <property type="entry name" value="N_methyl"/>
    <property type="match status" value="1"/>
</dbReference>
<accession>A0A2U1K729</accession>
<evidence type="ECO:0008006" key="6">
    <source>
        <dbReference type="Google" id="ProtNLM"/>
    </source>
</evidence>
<dbReference type="EMBL" id="QCZG01000001">
    <property type="protein sequence ID" value="PWA13337.1"/>
    <property type="molecule type" value="Genomic_DNA"/>
</dbReference>
<keyword evidence="3" id="KW-0472">Membrane</keyword>
<evidence type="ECO:0000256" key="2">
    <source>
        <dbReference type="ARBA" id="ARBA00023287"/>
    </source>
</evidence>
<dbReference type="GO" id="GO:0009986">
    <property type="term" value="C:cell surface"/>
    <property type="evidence" value="ECO:0007669"/>
    <property type="project" value="UniProtKB-SubCell"/>
</dbReference>
<dbReference type="NCBIfam" id="TIGR02532">
    <property type="entry name" value="IV_pilin_GFxxxE"/>
    <property type="match status" value="1"/>
</dbReference>
<dbReference type="RefSeq" id="WP_116552842.1">
    <property type="nucleotide sequence ID" value="NZ_QCZG01000001.1"/>
</dbReference>
<feature type="transmembrane region" description="Helical" evidence="3">
    <location>
        <begin position="12"/>
        <end position="36"/>
    </location>
</feature>
<keyword evidence="5" id="KW-1185">Reference proteome</keyword>
<dbReference type="Proteomes" id="UP000245998">
    <property type="component" value="Unassembled WGS sequence"/>
</dbReference>
<dbReference type="InterPro" id="IPR016977">
    <property type="entry name" value="ComGF"/>
</dbReference>
<keyword evidence="3" id="KW-1133">Transmembrane helix</keyword>
<proteinExistence type="predicted"/>
<evidence type="ECO:0000313" key="5">
    <source>
        <dbReference type="Proteomes" id="UP000245998"/>
    </source>
</evidence>
<reference evidence="4 5" key="1">
    <citation type="submission" date="2018-04" db="EMBL/GenBank/DDBJ databases">
        <title>Camelliibacillus theae gen. nov., sp. nov., isolated from Pu'er tea.</title>
        <authorList>
            <person name="Niu L."/>
        </authorList>
    </citation>
    <scope>NUCLEOTIDE SEQUENCE [LARGE SCALE GENOMIC DNA]</scope>
    <source>
        <strain evidence="4 5">T8</strain>
    </source>
</reference>
<sequence length="147" mass="17460">MRNRQPYLNSRGFTLLETIFSLFVFSIIVLFFPLIVQFFKTDVSTAFEKEAELFFMQIGREIHSADEIRVIDNKLYLHFRYNDIAKYERFQNLLRRQLKDTGHEIVLQNIKTVSFKMNGKIVTIEIEGLNGKTFKRKFAPIGERNEE</sequence>
<dbReference type="NCBIfam" id="NF041002">
    <property type="entry name" value="pilin_ComGF"/>
    <property type="match status" value="1"/>
</dbReference>
<evidence type="ECO:0000313" key="4">
    <source>
        <dbReference type="EMBL" id="PWA13337.1"/>
    </source>
</evidence>